<sequence>MRLLAIISSALLVPATSSAAAPDFDKDVVAVLGARCLDCHSGADPKGGLDLTRKDAVLGKSGSVTPGKPDASELWKRVASDEMPPKKPLSAQEKAVLKEWIASGAKWGTDPIDPFAASTANRAGRDWWSLRPVTRPKVPDAPGAKTPVPNTIDRFVLAKLRDNGMSLAPPADRRALIRRAYFDLLGIPPTYEETEAFANDKAPNAYERLIDKLLASEHYGERWGRYWLDVARFAETCGYERDQVKPDVWKYRDWVIKAFNTDMPYDRFVQEQLAGDELPNANANTTVATGFIRLGTWNDEPNDPNEYKYDRLEDMVGATSTAFLGMTVKCARCHDHKFDAIRQTDYYRMAGVFWAGFIEPGPREHLGGPDAKALGHNGVFGWTDRGKDVPPIKLLKKGDPNRPGAVVEPGHLSMIAALDKPLTVPPAGASTTTRRLQLAQWITNPQNPLTARVWVNRVWQYHFGQGLVRTPDNFGFTGDKPTHSELLDWLASEFVQGGYTTKRLHRLIMLSDTYRQSSIHPKQDEYARRDAGNKFWWHAERRRLDAEALRDTLLFAGGNLKLDKIGGPSFAPEIPPDALEGLSMKGNAWKASPAAEQGRRSVYIFAKRGLLPPLLTTFDLPDTTLPSCQRDVTTVPTQSLALLNNPFVHEQSAALAKRIGIKKESKEQVICVWRSALGRDPRDAEVAAALVHLEKQAKTFASRPDPALDALASLCHVLLNTNEFMYVD</sequence>
<gene>
    <name evidence="5" type="ORF">J8F10_36430</name>
</gene>
<evidence type="ECO:0000256" key="1">
    <source>
        <dbReference type="SAM" id="SignalP"/>
    </source>
</evidence>
<evidence type="ECO:0000313" key="5">
    <source>
        <dbReference type="EMBL" id="MBP3960741.1"/>
    </source>
</evidence>
<feature type="domain" description="DUF1549" evidence="2">
    <location>
        <begin position="152"/>
        <end position="353"/>
    </location>
</feature>
<feature type="domain" description="DUF1553" evidence="3">
    <location>
        <begin position="434"/>
        <end position="690"/>
    </location>
</feature>
<dbReference type="Pfam" id="PF07587">
    <property type="entry name" value="PSD1"/>
    <property type="match status" value="1"/>
</dbReference>
<proteinExistence type="predicted"/>
<dbReference type="InterPro" id="IPR011429">
    <property type="entry name" value="Cyt_c_Planctomycete-type"/>
</dbReference>
<dbReference type="PANTHER" id="PTHR35889:SF3">
    <property type="entry name" value="F-BOX DOMAIN-CONTAINING PROTEIN"/>
    <property type="match status" value="1"/>
</dbReference>
<feature type="signal peptide" evidence="1">
    <location>
        <begin position="1"/>
        <end position="20"/>
    </location>
</feature>
<dbReference type="Pfam" id="PF07583">
    <property type="entry name" value="PSCyt2"/>
    <property type="match status" value="1"/>
</dbReference>
<dbReference type="InterPro" id="IPR011444">
    <property type="entry name" value="DUF1549"/>
</dbReference>
<dbReference type="EMBL" id="JAGKQQ010000002">
    <property type="protein sequence ID" value="MBP3960741.1"/>
    <property type="molecule type" value="Genomic_DNA"/>
</dbReference>
<dbReference type="InterPro" id="IPR022655">
    <property type="entry name" value="DUF1553"/>
</dbReference>
<comment type="caution">
    <text evidence="5">The sequence shown here is derived from an EMBL/GenBank/DDBJ whole genome shotgun (WGS) entry which is preliminary data.</text>
</comment>
<dbReference type="Proteomes" id="UP000676565">
    <property type="component" value="Unassembled WGS sequence"/>
</dbReference>
<evidence type="ECO:0000313" key="6">
    <source>
        <dbReference type="Proteomes" id="UP000676565"/>
    </source>
</evidence>
<reference evidence="5 6" key="1">
    <citation type="submission" date="2021-04" db="EMBL/GenBank/DDBJ databases">
        <authorList>
            <person name="Ivanova A."/>
        </authorList>
    </citation>
    <scope>NUCLEOTIDE SEQUENCE [LARGE SCALE GENOMIC DNA]</scope>
    <source>
        <strain evidence="5 6">G18</strain>
    </source>
</reference>
<dbReference type="PANTHER" id="PTHR35889">
    <property type="entry name" value="CYCLOINULO-OLIGOSACCHARIDE FRUCTANOTRANSFERASE-RELATED"/>
    <property type="match status" value="1"/>
</dbReference>
<dbReference type="Pfam" id="PF07635">
    <property type="entry name" value="PSCyt1"/>
    <property type="match status" value="1"/>
</dbReference>
<evidence type="ECO:0000259" key="3">
    <source>
        <dbReference type="Pfam" id="PF07587"/>
    </source>
</evidence>
<name>A0ABS5C426_9BACT</name>
<evidence type="ECO:0000259" key="4">
    <source>
        <dbReference type="Pfam" id="PF07635"/>
    </source>
</evidence>
<feature type="domain" description="Cytochrome C Planctomycete-type" evidence="4">
    <location>
        <begin position="36"/>
        <end position="86"/>
    </location>
</feature>
<dbReference type="RefSeq" id="WP_210663076.1">
    <property type="nucleotide sequence ID" value="NZ_JAGKQQ010000002.1"/>
</dbReference>
<organism evidence="5 6">
    <name type="scientific">Gemmata palustris</name>
    <dbReference type="NCBI Taxonomy" id="2822762"/>
    <lineage>
        <taxon>Bacteria</taxon>
        <taxon>Pseudomonadati</taxon>
        <taxon>Planctomycetota</taxon>
        <taxon>Planctomycetia</taxon>
        <taxon>Gemmatales</taxon>
        <taxon>Gemmataceae</taxon>
        <taxon>Gemmata</taxon>
    </lineage>
</organism>
<keyword evidence="6" id="KW-1185">Reference proteome</keyword>
<accession>A0ABS5C426</accession>
<evidence type="ECO:0000259" key="2">
    <source>
        <dbReference type="Pfam" id="PF07583"/>
    </source>
</evidence>
<feature type="chain" id="PRO_5046034822" evidence="1">
    <location>
        <begin position="21"/>
        <end position="728"/>
    </location>
</feature>
<keyword evidence="1" id="KW-0732">Signal</keyword>
<protein>
    <submittedName>
        <fullName evidence="5">PSD1 domain-containing protein</fullName>
    </submittedName>
</protein>